<dbReference type="RefSeq" id="WP_320378160.1">
    <property type="nucleotide sequence ID" value="NZ_JAWDIQ010000001.1"/>
</dbReference>
<evidence type="ECO:0000313" key="2">
    <source>
        <dbReference type="Proteomes" id="UP001275315"/>
    </source>
</evidence>
<evidence type="ECO:0008006" key="3">
    <source>
        <dbReference type="Google" id="ProtNLM"/>
    </source>
</evidence>
<gene>
    <name evidence="1" type="ORF">RWD45_00015</name>
</gene>
<reference evidence="1 2" key="1">
    <citation type="submission" date="2023-10" db="EMBL/GenBank/DDBJ databases">
        <title>Virgibacillus soli CC-YMP-6 genome.</title>
        <authorList>
            <person name="Miliotis G."/>
            <person name="Sengupta P."/>
            <person name="Hameed A."/>
            <person name="Chuvochina M."/>
            <person name="Mcdonagh F."/>
            <person name="Simpson A.C."/>
            <person name="Singh N.K."/>
            <person name="Rekha P.D."/>
            <person name="Raman K."/>
            <person name="Hugenholtz P."/>
            <person name="Venkateswaran K."/>
        </authorList>
    </citation>
    <scope>NUCLEOTIDE SEQUENCE [LARGE SCALE GENOMIC DNA]</scope>
    <source>
        <strain evidence="1 2">CC-YMP-6</strain>
    </source>
</reference>
<evidence type="ECO:0000313" key="1">
    <source>
        <dbReference type="EMBL" id="MDY0407318.1"/>
    </source>
</evidence>
<sequence>MIFRLLVRDEIKPLERSVSRNESKHKVIINVKDENGEKTRVVEGKRKTVRSRMLDLLFGKKVNLLVITPGNSVETVEIKETRKGGEA</sequence>
<organism evidence="1 2">
    <name type="scientific">Paracerasibacillus soli</name>
    <dbReference type="NCBI Taxonomy" id="480284"/>
    <lineage>
        <taxon>Bacteria</taxon>
        <taxon>Bacillati</taxon>
        <taxon>Bacillota</taxon>
        <taxon>Bacilli</taxon>
        <taxon>Bacillales</taxon>
        <taxon>Bacillaceae</taxon>
        <taxon>Paracerasibacillus</taxon>
    </lineage>
</organism>
<name>A0ABU5CPC5_9BACI</name>
<proteinExistence type="predicted"/>
<dbReference type="EMBL" id="JAWDIQ010000001">
    <property type="protein sequence ID" value="MDY0407318.1"/>
    <property type="molecule type" value="Genomic_DNA"/>
</dbReference>
<keyword evidence="2" id="KW-1185">Reference proteome</keyword>
<dbReference type="Proteomes" id="UP001275315">
    <property type="component" value="Unassembled WGS sequence"/>
</dbReference>
<comment type="caution">
    <text evidence="1">The sequence shown here is derived from an EMBL/GenBank/DDBJ whole genome shotgun (WGS) entry which is preliminary data.</text>
</comment>
<accession>A0ABU5CPC5</accession>
<protein>
    <recommendedName>
        <fullName evidence="3">50S ribosomal protein L23</fullName>
    </recommendedName>
</protein>